<evidence type="ECO:0000313" key="6">
    <source>
        <dbReference type="Proteomes" id="UP000789342"/>
    </source>
</evidence>
<accession>A0A9N9DYZ8</accession>
<feature type="region of interest" description="Disordered" evidence="3">
    <location>
        <begin position="192"/>
        <end position="223"/>
    </location>
</feature>
<dbReference type="AlphaFoldDB" id="A0A9N9DYZ8"/>
<dbReference type="GO" id="GO:0005525">
    <property type="term" value="F:GTP binding"/>
    <property type="evidence" value="ECO:0007669"/>
    <property type="project" value="UniProtKB-KW"/>
</dbReference>
<evidence type="ECO:0000256" key="3">
    <source>
        <dbReference type="SAM" id="MobiDB-lite"/>
    </source>
</evidence>
<organism evidence="5 6">
    <name type="scientific">Acaulospora morrowiae</name>
    <dbReference type="NCBI Taxonomy" id="94023"/>
    <lineage>
        <taxon>Eukaryota</taxon>
        <taxon>Fungi</taxon>
        <taxon>Fungi incertae sedis</taxon>
        <taxon>Mucoromycota</taxon>
        <taxon>Glomeromycotina</taxon>
        <taxon>Glomeromycetes</taxon>
        <taxon>Diversisporales</taxon>
        <taxon>Acaulosporaceae</taxon>
        <taxon>Acaulospora</taxon>
    </lineage>
</organism>
<dbReference type="PANTHER" id="PTHR10903">
    <property type="entry name" value="GTPASE, IMAP FAMILY MEMBER-RELATED"/>
    <property type="match status" value="1"/>
</dbReference>
<dbReference type="PROSITE" id="PS51720">
    <property type="entry name" value="G_AIG1"/>
    <property type="match status" value="1"/>
</dbReference>
<feature type="domain" description="AIG1-type G" evidence="4">
    <location>
        <begin position="1"/>
        <end position="192"/>
    </location>
</feature>
<protein>
    <submittedName>
        <fullName evidence="5">2848_t:CDS:1</fullName>
    </submittedName>
</protein>
<name>A0A9N9DYZ8_9GLOM</name>
<dbReference type="InterPro" id="IPR006703">
    <property type="entry name" value="G_AIG1"/>
</dbReference>
<evidence type="ECO:0000256" key="1">
    <source>
        <dbReference type="ARBA" id="ARBA00022741"/>
    </source>
</evidence>
<evidence type="ECO:0000313" key="5">
    <source>
        <dbReference type="EMBL" id="CAG8653344.1"/>
    </source>
</evidence>
<dbReference type="OrthoDB" id="8954335at2759"/>
<keyword evidence="6" id="KW-1185">Reference proteome</keyword>
<dbReference type="Gene3D" id="3.40.50.300">
    <property type="entry name" value="P-loop containing nucleotide triphosphate hydrolases"/>
    <property type="match status" value="1"/>
</dbReference>
<evidence type="ECO:0000259" key="4">
    <source>
        <dbReference type="PROSITE" id="PS51720"/>
    </source>
</evidence>
<comment type="caution">
    <text evidence="5">The sequence shown here is derived from an EMBL/GenBank/DDBJ whole genome shotgun (WGS) entry which is preliminary data.</text>
</comment>
<evidence type="ECO:0000256" key="2">
    <source>
        <dbReference type="ARBA" id="ARBA00023134"/>
    </source>
</evidence>
<gene>
    <name evidence="5" type="ORF">AMORRO_LOCUS10071</name>
</gene>
<keyword evidence="1" id="KW-0547">Nucleotide-binding</keyword>
<sequence>AGKSTLGNLLLGKPHNNGTFNASASMDSVTKECKAETMSINGKKYTIVDTPGIFDTRQDIDKTLEEIAKSVNKIKHGVKAILIVIEWGRFTNEQNEALNKLRIFLGKDATNHIIVVFSRANPDHIKNRNEMMRSSTDSIRSFIQNVRNRWGISPNPYYPEDPFYGTLLREIKDLINGMQGVYPTEQLEKNLREQEEARRRKEEEDRRKGQEYEERLKENARSEAEEKYRKKIELLEQKQRESESEHVEETDPAVIMTLAGSGVLTGAAVLGPAGALLGGSIGAVTGIR</sequence>
<dbReference type="InterPro" id="IPR027417">
    <property type="entry name" value="P-loop_NTPase"/>
</dbReference>
<reference evidence="5" key="1">
    <citation type="submission" date="2021-06" db="EMBL/GenBank/DDBJ databases">
        <authorList>
            <person name="Kallberg Y."/>
            <person name="Tangrot J."/>
            <person name="Rosling A."/>
        </authorList>
    </citation>
    <scope>NUCLEOTIDE SEQUENCE</scope>
    <source>
        <strain evidence="5">CL551</strain>
    </source>
</reference>
<dbReference type="EMBL" id="CAJVPV010010630">
    <property type="protein sequence ID" value="CAG8653344.1"/>
    <property type="molecule type" value="Genomic_DNA"/>
</dbReference>
<dbReference type="InterPro" id="IPR045058">
    <property type="entry name" value="GIMA/IAN/Toc"/>
</dbReference>
<feature type="non-terminal residue" evidence="5">
    <location>
        <position position="288"/>
    </location>
</feature>
<dbReference type="Proteomes" id="UP000789342">
    <property type="component" value="Unassembled WGS sequence"/>
</dbReference>
<dbReference type="Pfam" id="PF04548">
    <property type="entry name" value="AIG1"/>
    <property type="match status" value="1"/>
</dbReference>
<keyword evidence="2" id="KW-0342">GTP-binding</keyword>
<proteinExistence type="predicted"/>
<dbReference type="PANTHER" id="PTHR10903:SF184">
    <property type="entry name" value="GTP-BINDING PROTEIN A"/>
    <property type="match status" value="1"/>
</dbReference>
<dbReference type="SUPFAM" id="SSF52540">
    <property type="entry name" value="P-loop containing nucleoside triphosphate hydrolases"/>
    <property type="match status" value="1"/>
</dbReference>